<dbReference type="PANTHER" id="PTHR32268">
    <property type="entry name" value="HOMOSERINE O-ACETYLTRANSFERASE"/>
    <property type="match status" value="1"/>
</dbReference>
<feature type="active site" description="Nucleophile" evidence="2">
    <location>
        <position position="159"/>
    </location>
</feature>
<organism evidence="4 5">
    <name type="scientific">Deinococcus marmoris</name>
    <dbReference type="NCBI Taxonomy" id="249408"/>
    <lineage>
        <taxon>Bacteria</taxon>
        <taxon>Thermotogati</taxon>
        <taxon>Deinococcota</taxon>
        <taxon>Deinococci</taxon>
        <taxon>Deinococcales</taxon>
        <taxon>Deinococcaceae</taxon>
        <taxon>Deinococcus</taxon>
    </lineage>
</organism>
<dbReference type="AlphaFoldDB" id="A0A1U7NXL4"/>
<feature type="active site" evidence="2">
    <location>
        <position position="291"/>
    </location>
</feature>
<accession>A0A1U7NXL4</accession>
<dbReference type="PANTHER" id="PTHR32268:SF11">
    <property type="entry name" value="HOMOSERINE O-ACETYLTRANSFERASE"/>
    <property type="match status" value="1"/>
</dbReference>
<evidence type="ECO:0000313" key="5">
    <source>
        <dbReference type="Proteomes" id="UP000186607"/>
    </source>
</evidence>
<name>A0A1U7NXL4_9DEIO</name>
<dbReference type="GO" id="GO:0004414">
    <property type="term" value="F:homoserine O-acetyltransferase activity"/>
    <property type="evidence" value="ECO:0007669"/>
    <property type="project" value="TreeGrafter"/>
</dbReference>
<evidence type="ECO:0000256" key="1">
    <source>
        <dbReference type="ARBA" id="ARBA00022679"/>
    </source>
</evidence>
<dbReference type="Proteomes" id="UP000186607">
    <property type="component" value="Unassembled WGS sequence"/>
</dbReference>
<dbReference type="PIRSF" id="PIRSF000443">
    <property type="entry name" value="Homoser_Ac_trans"/>
    <property type="match status" value="1"/>
</dbReference>
<dbReference type="GO" id="GO:0009092">
    <property type="term" value="P:homoserine metabolic process"/>
    <property type="evidence" value="ECO:0007669"/>
    <property type="project" value="TreeGrafter"/>
</dbReference>
<dbReference type="STRING" id="249408.BOO71_0007828"/>
<dbReference type="SUPFAM" id="SSF53474">
    <property type="entry name" value="alpha/beta-Hydrolases"/>
    <property type="match status" value="1"/>
</dbReference>
<dbReference type="InterPro" id="IPR029058">
    <property type="entry name" value="AB_hydrolase_fold"/>
</dbReference>
<gene>
    <name evidence="4" type="ORF">BOO71_0007828</name>
</gene>
<dbReference type="InterPro" id="IPR000073">
    <property type="entry name" value="AB_hydrolase_1"/>
</dbReference>
<evidence type="ECO:0000313" key="4">
    <source>
        <dbReference type="EMBL" id="OLV17662.1"/>
    </source>
</evidence>
<dbReference type="Gene3D" id="3.40.50.1820">
    <property type="entry name" value="alpha/beta hydrolase"/>
    <property type="match status" value="1"/>
</dbReference>
<feature type="active site" evidence="2">
    <location>
        <position position="324"/>
    </location>
</feature>
<evidence type="ECO:0000256" key="2">
    <source>
        <dbReference type="PIRSR" id="PIRSR000443-1"/>
    </source>
</evidence>
<sequence length="361" mass="38317">MSDKLCGPRLEAGARPGEWVFSTQATFSGVEVPLRLGAQSWGTLNAARDNAVLVCHYYTGTMRAAGLNPDGTPGWWAALIGPGLALDTERFFVICMNTPSNVQAHDPGIVTTGPDTPHADGKAWGGRFPAWDFGNLHAIQLELMQALGVERWHAVAGPSLGGLQALQWAARTPRLAPRVVAVAASPYIGPVLRDAFTPFLHQVAQAGGLDEALRLITFFGLGADGLESTFRDADLGSYLSSRSGTASLPHILDIARLIETHDLAAVAPHPRLFAHWTETGLRLLTVNVAVDQFFPAAEMRTFAQASAAAGVSHVHLEFASAQGHLGCVNDTLAFATQVRDLLDAPAAPPLPVANAEHLPQV</sequence>
<protein>
    <submittedName>
        <fullName evidence="4">Homoserine O-acetyltransferase</fullName>
    </submittedName>
</protein>
<dbReference type="EMBL" id="MSTI01000091">
    <property type="protein sequence ID" value="OLV17662.1"/>
    <property type="molecule type" value="Genomic_DNA"/>
</dbReference>
<dbReference type="GO" id="GO:0009086">
    <property type="term" value="P:methionine biosynthetic process"/>
    <property type="evidence" value="ECO:0007669"/>
    <property type="project" value="TreeGrafter"/>
</dbReference>
<comment type="caution">
    <text evidence="4">The sequence shown here is derived from an EMBL/GenBank/DDBJ whole genome shotgun (WGS) entry which is preliminary data.</text>
</comment>
<dbReference type="RefSeq" id="WP_083653412.1">
    <property type="nucleotide sequence ID" value="NZ_MSTI01000091.1"/>
</dbReference>
<proteinExistence type="predicted"/>
<keyword evidence="1 4" id="KW-0808">Transferase</keyword>
<feature type="domain" description="AB hydrolase-1" evidence="3">
    <location>
        <begin position="52"/>
        <end position="185"/>
    </location>
</feature>
<keyword evidence="5" id="KW-1185">Reference proteome</keyword>
<dbReference type="InterPro" id="IPR008220">
    <property type="entry name" value="HAT_MetX-like"/>
</dbReference>
<reference evidence="4 5" key="1">
    <citation type="submission" date="2017-01" db="EMBL/GenBank/DDBJ databases">
        <title>Genome Analysis of Deinococcus marmoris KOPRI26562.</title>
        <authorList>
            <person name="Kim J.H."/>
            <person name="Oh H.-M."/>
        </authorList>
    </citation>
    <scope>NUCLEOTIDE SEQUENCE [LARGE SCALE GENOMIC DNA]</scope>
    <source>
        <strain evidence="4 5">KOPRI26562</strain>
    </source>
</reference>
<dbReference type="Pfam" id="PF00561">
    <property type="entry name" value="Abhydrolase_1"/>
    <property type="match status" value="1"/>
</dbReference>
<evidence type="ECO:0000259" key="3">
    <source>
        <dbReference type="Pfam" id="PF00561"/>
    </source>
</evidence>
<dbReference type="OrthoDB" id="9800754at2"/>